<dbReference type="EMBL" id="LODT01000011">
    <property type="protein sequence ID" value="KYR01073.1"/>
    <property type="molecule type" value="Genomic_DNA"/>
</dbReference>
<dbReference type="FunCoup" id="A0A152A497">
    <property type="interactions" value="2"/>
</dbReference>
<comment type="similarity">
    <text evidence="1">Belongs to the IUNH family.</text>
</comment>
<evidence type="ECO:0000259" key="6">
    <source>
        <dbReference type="PROSITE" id="PS51283"/>
    </source>
</evidence>
<dbReference type="Gene3D" id="3.30.2230.10">
    <property type="entry name" value="DUSP-like"/>
    <property type="match status" value="1"/>
</dbReference>
<name>A0A152A497_TIELA</name>
<keyword evidence="2" id="KW-0645">Protease</keyword>
<protein>
    <submittedName>
        <fullName evidence="7">N-D-ribosylpurine ribohydrolase</fullName>
    </submittedName>
</protein>
<dbReference type="InterPro" id="IPR006615">
    <property type="entry name" value="Pept_C19_DUSP"/>
</dbReference>
<dbReference type="Gene3D" id="3.90.245.10">
    <property type="entry name" value="Ribonucleoside hydrolase-like"/>
    <property type="match status" value="1"/>
</dbReference>
<evidence type="ECO:0000313" key="7">
    <source>
        <dbReference type="EMBL" id="KYR01073.1"/>
    </source>
</evidence>
<feature type="region of interest" description="Disordered" evidence="5">
    <location>
        <begin position="331"/>
        <end position="360"/>
    </location>
</feature>
<dbReference type="Gene3D" id="3.10.20.90">
    <property type="entry name" value="Phosphatidylinositol 3-kinase Catalytic Subunit, Chain A, domain 1"/>
    <property type="match status" value="1"/>
</dbReference>
<gene>
    <name evidence="7" type="ORF">DLAC_02167</name>
</gene>
<dbReference type="GO" id="GO:0004843">
    <property type="term" value="F:cysteine-type deubiquitinase activity"/>
    <property type="evidence" value="ECO:0007669"/>
    <property type="project" value="InterPro"/>
</dbReference>
<dbReference type="PANTHER" id="PTHR12304">
    <property type="entry name" value="INOSINE-URIDINE PREFERRING NUCLEOSIDE HYDROLASE"/>
    <property type="match status" value="1"/>
</dbReference>
<keyword evidence="8" id="KW-1185">Reference proteome</keyword>
<proteinExistence type="inferred from homology"/>
<organism evidence="7 8">
    <name type="scientific">Tieghemostelium lacteum</name>
    <name type="common">Slime mold</name>
    <name type="synonym">Dictyostelium lacteum</name>
    <dbReference type="NCBI Taxonomy" id="361077"/>
    <lineage>
        <taxon>Eukaryota</taxon>
        <taxon>Amoebozoa</taxon>
        <taxon>Evosea</taxon>
        <taxon>Eumycetozoa</taxon>
        <taxon>Dictyostelia</taxon>
        <taxon>Dictyosteliales</taxon>
        <taxon>Raperosteliaceae</taxon>
        <taxon>Tieghemostelium</taxon>
    </lineage>
</organism>
<dbReference type="PROSITE" id="PS51283">
    <property type="entry name" value="DUSP"/>
    <property type="match status" value="1"/>
</dbReference>
<dbReference type="InParanoid" id="A0A152A497"/>
<dbReference type="Pfam" id="PF01156">
    <property type="entry name" value="IU_nuc_hydro"/>
    <property type="match status" value="1"/>
</dbReference>
<sequence length="585" mass="64741">MQNIDNQELRYIWLDCDPGHDDAFMIMLATHTPGFKVLGISTVAGNQTVDKTTDNALRVLESIGLGGKIDVVKGAAVPLVRASMICPEIHGESGLDCITPLPHSKHSAITDKPAVQVMYERIKSCYHEQTKQKKVTIVATGCLTNVALLFSVYPQVKSMVDISILGGAIAMGNMTPAAEFNILIDPEAAHIVFESGVQLTMVPLDVSHKALVTDQVVEQIRCIDKESGFIETCVNLLQFFKSTYRDLFNMPDAPLHDPLAMAYLINPSIFTIQLMRVDIETQGHCVGRTVCDVFNFEKKKPKNIHVATDILVPAFWNLLVSALTSCNKSSCLNKSSSSSSTVDNIQTPPTNSPINSSNANTNQDVVLKPVELEPELTSQEIQELKSKLFRTPLVIGERWCPVNAIWYHKWAQEYYTRDDLGPIDNSILLQADGETLKVGLMESNHYILVPEIIYKKLKAVYGGGPDIYREVIGGACGSKTFDMKIPIKLQFVKSTELTKVIEGCALKSESIASLKDRYCKVFGLVPSEVKIWDFYNNSKNEELKPLESLSSSNLLENQFILLEEKNADGTWPAHSGGPNNNYINN</sequence>
<dbReference type="GO" id="GO:0005829">
    <property type="term" value="C:cytosol"/>
    <property type="evidence" value="ECO:0007669"/>
    <property type="project" value="TreeGrafter"/>
</dbReference>
<dbReference type="InterPro" id="IPR023186">
    <property type="entry name" value="IUNH"/>
</dbReference>
<dbReference type="GO" id="GO:0008477">
    <property type="term" value="F:purine nucleosidase activity"/>
    <property type="evidence" value="ECO:0007669"/>
    <property type="project" value="TreeGrafter"/>
</dbReference>
<feature type="compositionally biased region" description="Polar residues" evidence="5">
    <location>
        <begin position="341"/>
        <end position="360"/>
    </location>
</feature>
<keyword evidence="4" id="KW-0326">Glycosidase</keyword>
<dbReference type="GO" id="GO:0006508">
    <property type="term" value="P:proteolysis"/>
    <property type="evidence" value="ECO:0007669"/>
    <property type="project" value="UniProtKB-KW"/>
</dbReference>
<dbReference type="Pfam" id="PF14836">
    <property type="entry name" value="Ubiquitin_3"/>
    <property type="match status" value="1"/>
</dbReference>
<dbReference type="InterPro" id="IPR028135">
    <property type="entry name" value="Ub_USP-typ"/>
</dbReference>
<dbReference type="CDD" id="cd02651">
    <property type="entry name" value="nuc_hydro_IU_UC_XIUA"/>
    <property type="match status" value="1"/>
</dbReference>
<dbReference type="GO" id="GO:0006152">
    <property type="term" value="P:purine nucleoside catabolic process"/>
    <property type="evidence" value="ECO:0007669"/>
    <property type="project" value="TreeGrafter"/>
</dbReference>
<evidence type="ECO:0000256" key="3">
    <source>
        <dbReference type="ARBA" id="ARBA00022801"/>
    </source>
</evidence>
<reference evidence="7 8" key="1">
    <citation type="submission" date="2015-12" db="EMBL/GenBank/DDBJ databases">
        <title>Dictyostelia acquired genes for synthesis and detection of signals that induce cell-type specialization by lateral gene transfer from prokaryotes.</title>
        <authorList>
            <person name="Gloeckner G."/>
            <person name="Schaap P."/>
        </authorList>
    </citation>
    <scope>NUCLEOTIDE SEQUENCE [LARGE SCALE GENOMIC DNA]</scope>
    <source>
        <strain evidence="7 8">TK</strain>
    </source>
</reference>
<dbReference type="InterPro" id="IPR001910">
    <property type="entry name" value="Inosine/uridine_hydrolase_dom"/>
</dbReference>
<dbReference type="Pfam" id="PF06337">
    <property type="entry name" value="DUSP"/>
    <property type="match status" value="1"/>
</dbReference>
<comment type="caution">
    <text evidence="7">The sequence shown here is derived from an EMBL/GenBank/DDBJ whole genome shotgun (WGS) entry which is preliminary data.</text>
</comment>
<accession>A0A152A497</accession>
<evidence type="ECO:0000256" key="1">
    <source>
        <dbReference type="ARBA" id="ARBA00009176"/>
    </source>
</evidence>
<keyword evidence="3 7" id="KW-0378">Hydrolase</keyword>
<dbReference type="AlphaFoldDB" id="A0A152A497"/>
<feature type="domain" description="DUSP" evidence="6">
    <location>
        <begin position="368"/>
        <end position="472"/>
    </location>
</feature>
<evidence type="ECO:0000256" key="5">
    <source>
        <dbReference type="SAM" id="MobiDB-lite"/>
    </source>
</evidence>
<dbReference type="PANTHER" id="PTHR12304:SF4">
    <property type="entry name" value="URIDINE NUCLEOSIDASE"/>
    <property type="match status" value="1"/>
</dbReference>
<feature type="compositionally biased region" description="Low complexity" evidence="5">
    <location>
        <begin position="331"/>
        <end position="340"/>
    </location>
</feature>
<dbReference type="OrthoDB" id="432381at2759"/>
<dbReference type="InterPro" id="IPR036452">
    <property type="entry name" value="Ribo_hydro-like"/>
</dbReference>
<dbReference type="InterPro" id="IPR035927">
    <property type="entry name" value="DUSP-like_sf"/>
</dbReference>
<dbReference type="SUPFAM" id="SSF143791">
    <property type="entry name" value="DUSP-like"/>
    <property type="match status" value="1"/>
</dbReference>
<evidence type="ECO:0000256" key="4">
    <source>
        <dbReference type="ARBA" id="ARBA00023295"/>
    </source>
</evidence>
<dbReference type="Proteomes" id="UP000076078">
    <property type="component" value="Unassembled WGS sequence"/>
</dbReference>
<evidence type="ECO:0000313" key="8">
    <source>
        <dbReference type="Proteomes" id="UP000076078"/>
    </source>
</evidence>
<dbReference type="SUPFAM" id="SSF53590">
    <property type="entry name" value="Nucleoside hydrolase"/>
    <property type="match status" value="1"/>
</dbReference>
<evidence type="ECO:0000256" key="2">
    <source>
        <dbReference type="ARBA" id="ARBA00022670"/>
    </source>
</evidence>
<dbReference type="STRING" id="361077.A0A152A497"/>
<dbReference type="SMART" id="SM00695">
    <property type="entry name" value="DUSP"/>
    <property type="match status" value="1"/>
</dbReference>